<gene>
    <name evidence="1" type="ORF">FHP25_10615</name>
</gene>
<protein>
    <recommendedName>
        <fullName evidence="3">DUF2846 domain-containing protein</fullName>
    </recommendedName>
</protein>
<sequence>MKKAVVMLGLGAALAACTPDHPATTALDADAKRFEPNPGAGAIYIVRARDAVFLAGVPVQLDGQPIASLWRDGYARIDVPPGQHRISCGDTNTAQVVQVAPAQVAFVEAKLQVGLLAPSCALQPLDDVSGRERVMSGKRAGPQM</sequence>
<reference evidence="1 2" key="1">
    <citation type="submission" date="2019-06" db="EMBL/GenBank/DDBJ databases">
        <title>New taxonomy in bacterial strain CC-CFT640, isolated from vineyard.</title>
        <authorList>
            <person name="Lin S.-Y."/>
            <person name="Tsai C.-F."/>
            <person name="Young C.-C."/>
        </authorList>
    </citation>
    <scope>NUCLEOTIDE SEQUENCE [LARGE SCALE GENOMIC DNA]</scope>
    <source>
        <strain evidence="1 2">CC-CFT640</strain>
    </source>
</reference>
<evidence type="ECO:0000313" key="2">
    <source>
        <dbReference type="Proteomes" id="UP000321638"/>
    </source>
</evidence>
<organism evidence="1 2">
    <name type="scientific">Vineibacter terrae</name>
    <dbReference type="NCBI Taxonomy" id="2586908"/>
    <lineage>
        <taxon>Bacteria</taxon>
        <taxon>Pseudomonadati</taxon>
        <taxon>Pseudomonadota</taxon>
        <taxon>Alphaproteobacteria</taxon>
        <taxon>Hyphomicrobiales</taxon>
        <taxon>Vineibacter</taxon>
    </lineage>
</organism>
<dbReference type="OrthoDB" id="7376324at2"/>
<keyword evidence="2" id="KW-1185">Reference proteome</keyword>
<dbReference type="AlphaFoldDB" id="A0A5C8PR44"/>
<dbReference type="RefSeq" id="WP_147846907.1">
    <property type="nucleotide sequence ID" value="NZ_VDUZ01000009.1"/>
</dbReference>
<comment type="caution">
    <text evidence="1">The sequence shown here is derived from an EMBL/GenBank/DDBJ whole genome shotgun (WGS) entry which is preliminary data.</text>
</comment>
<proteinExistence type="predicted"/>
<dbReference type="PROSITE" id="PS51257">
    <property type="entry name" value="PROKAR_LIPOPROTEIN"/>
    <property type="match status" value="1"/>
</dbReference>
<evidence type="ECO:0000313" key="1">
    <source>
        <dbReference type="EMBL" id="TXL77206.1"/>
    </source>
</evidence>
<evidence type="ECO:0008006" key="3">
    <source>
        <dbReference type="Google" id="ProtNLM"/>
    </source>
</evidence>
<dbReference type="EMBL" id="VDUZ01000009">
    <property type="protein sequence ID" value="TXL77206.1"/>
    <property type="molecule type" value="Genomic_DNA"/>
</dbReference>
<name>A0A5C8PR44_9HYPH</name>
<accession>A0A5C8PR44</accession>
<dbReference type="Proteomes" id="UP000321638">
    <property type="component" value="Unassembled WGS sequence"/>
</dbReference>